<name>S7V8H6_9BACT</name>
<proteinExistence type="predicted"/>
<sequence length="45" mass="5451">MKNPPVKFLAGGFFFNQALSTRIITNIQYQEYWKKRCYFLLTNFI</sequence>
<comment type="caution">
    <text evidence="1">The sequence shown here is derived from an EMBL/GenBank/DDBJ whole genome shotgun (WGS) entry which is preliminary data.</text>
</comment>
<evidence type="ECO:0000313" key="1">
    <source>
        <dbReference type="EMBL" id="EPR66570.1"/>
    </source>
</evidence>
<dbReference type="STRING" id="641524.ADICYQ_4419"/>
<gene>
    <name evidence="1" type="ORF">ADICYQ_4419</name>
</gene>
<protein>
    <submittedName>
        <fullName evidence="1">Uncharacterized protein</fullName>
    </submittedName>
</protein>
<evidence type="ECO:0000313" key="2">
    <source>
        <dbReference type="Proteomes" id="UP000014974"/>
    </source>
</evidence>
<dbReference type="AlphaFoldDB" id="S7V8H6"/>
<organism evidence="1 2">
    <name type="scientific">Cyclobacterium qasimii M12-11B</name>
    <dbReference type="NCBI Taxonomy" id="641524"/>
    <lineage>
        <taxon>Bacteria</taxon>
        <taxon>Pseudomonadati</taxon>
        <taxon>Bacteroidota</taxon>
        <taxon>Cytophagia</taxon>
        <taxon>Cytophagales</taxon>
        <taxon>Cyclobacteriaceae</taxon>
        <taxon>Cyclobacterium</taxon>
    </lineage>
</organism>
<reference evidence="1 2" key="1">
    <citation type="journal article" date="2013" name="Genome Announc.">
        <title>Draft Genome Sequence of Cyclobacterium qasimii Strain M12-11BT, Isolated from Arctic Marine Sediment.</title>
        <authorList>
            <person name="Shivaji S."/>
            <person name="Ara S."/>
            <person name="Singh A."/>
            <person name="Kumar Pinnaka A."/>
        </authorList>
    </citation>
    <scope>NUCLEOTIDE SEQUENCE [LARGE SCALE GENOMIC DNA]</scope>
    <source>
        <strain evidence="1 2">M12-11B</strain>
    </source>
</reference>
<dbReference type="Proteomes" id="UP000014974">
    <property type="component" value="Unassembled WGS sequence"/>
</dbReference>
<accession>S7V8H6</accession>
<dbReference type="EMBL" id="ATNM01000144">
    <property type="protein sequence ID" value="EPR66570.1"/>
    <property type="molecule type" value="Genomic_DNA"/>
</dbReference>